<proteinExistence type="predicted"/>
<dbReference type="GeneID" id="92092218"/>
<sequence length="92" mass="10444">MDKVKTEKSMLGIQRFVDVVERLVLCPINPWSVSPEDRLLGKYAQRNASDAMEGATVKVFPSAGMTAEQTKELMDKARKELMDVTMRAYYPM</sequence>
<dbReference type="Proteomes" id="UP001480595">
    <property type="component" value="Unassembled WGS sequence"/>
</dbReference>
<gene>
    <name evidence="1" type="ORF">PG994_007746</name>
</gene>
<comment type="caution">
    <text evidence="1">The sequence shown here is derived from an EMBL/GenBank/DDBJ whole genome shotgun (WGS) entry which is preliminary data.</text>
</comment>
<organism evidence="1 2">
    <name type="scientific">Apiospora phragmitis</name>
    <dbReference type="NCBI Taxonomy" id="2905665"/>
    <lineage>
        <taxon>Eukaryota</taxon>
        <taxon>Fungi</taxon>
        <taxon>Dikarya</taxon>
        <taxon>Ascomycota</taxon>
        <taxon>Pezizomycotina</taxon>
        <taxon>Sordariomycetes</taxon>
        <taxon>Xylariomycetidae</taxon>
        <taxon>Amphisphaeriales</taxon>
        <taxon>Apiosporaceae</taxon>
        <taxon>Apiospora</taxon>
    </lineage>
</organism>
<evidence type="ECO:0000313" key="1">
    <source>
        <dbReference type="EMBL" id="KAK8061380.1"/>
    </source>
</evidence>
<reference evidence="1 2" key="1">
    <citation type="submission" date="2023-01" db="EMBL/GenBank/DDBJ databases">
        <title>Analysis of 21 Apiospora genomes using comparative genomics revels a genus with tremendous synthesis potential of carbohydrate active enzymes and secondary metabolites.</title>
        <authorList>
            <person name="Sorensen T."/>
        </authorList>
    </citation>
    <scope>NUCLEOTIDE SEQUENCE [LARGE SCALE GENOMIC DNA]</scope>
    <source>
        <strain evidence="1 2">CBS 135458</strain>
    </source>
</reference>
<name>A0ABR1UR31_9PEZI</name>
<dbReference type="EMBL" id="JAQQWL010000008">
    <property type="protein sequence ID" value="KAK8061380.1"/>
    <property type="molecule type" value="Genomic_DNA"/>
</dbReference>
<evidence type="ECO:0000313" key="2">
    <source>
        <dbReference type="Proteomes" id="UP001480595"/>
    </source>
</evidence>
<keyword evidence="2" id="KW-1185">Reference proteome</keyword>
<accession>A0ABR1UR31</accession>
<protein>
    <submittedName>
        <fullName evidence="1">Uncharacterized protein</fullName>
    </submittedName>
</protein>
<dbReference type="RefSeq" id="XP_066714642.1">
    <property type="nucleotide sequence ID" value="XM_066859155.1"/>
</dbReference>